<organism evidence="1 2">
    <name type="scientific">Haloechinothrix salitolerans</name>
    <dbReference type="NCBI Taxonomy" id="926830"/>
    <lineage>
        <taxon>Bacteria</taxon>
        <taxon>Bacillati</taxon>
        <taxon>Actinomycetota</taxon>
        <taxon>Actinomycetes</taxon>
        <taxon>Pseudonocardiales</taxon>
        <taxon>Pseudonocardiaceae</taxon>
        <taxon>Haloechinothrix</taxon>
    </lineage>
</organism>
<comment type="caution">
    <text evidence="1">The sequence shown here is derived from an EMBL/GenBank/DDBJ whole genome shotgun (WGS) entry which is preliminary data.</text>
</comment>
<keyword evidence="2" id="KW-1185">Reference proteome</keyword>
<accession>A0ABW2C6W3</accession>
<gene>
    <name evidence="1" type="ORF">ACFQGD_27175</name>
</gene>
<sequence length="72" mass="7648">MSNDARRTLTERVTGDLPEGIAALGDTERQFLANAIGDAKRAQRAELAAAAEESLGYVPKLLRGPVRKAVGL</sequence>
<protein>
    <submittedName>
        <fullName evidence="1">Uncharacterized protein</fullName>
    </submittedName>
</protein>
<dbReference type="EMBL" id="JBHSXX010000001">
    <property type="protein sequence ID" value="MFC6870818.1"/>
    <property type="molecule type" value="Genomic_DNA"/>
</dbReference>
<reference evidence="2" key="1">
    <citation type="journal article" date="2019" name="Int. J. Syst. Evol. Microbiol.">
        <title>The Global Catalogue of Microorganisms (GCM) 10K type strain sequencing project: providing services to taxonomists for standard genome sequencing and annotation.</title>
        <authorList>
            <consortium name="The Broad Institute Genomics Platform"/>
            <consortium name="The Broad Institute Genome Sequencing Center for Infectious Disease"/>
            <person name="Wu L."/>
            <person name="Ma J."/>
        </authorList>
    </citation>
    <scope>NUCLEOTIDE SEQUENCE [LARGE SCALE GENOMIC DNA]</scope>
    <source>
        <strain evidence="2">KCTC 32255</strain>
    </source>
</reference>
<proteinExistence type="predicted"/>
<evidence type="ECO:0000313" key="1">
    <source>
        <dbReference type="EMBL" id="MFC6870818.1"/>
    </source>
</evidence>
<dbReference type="RefSeq" id="WP_345393740.1">
    <property type="nucleotide sequence ID" value="NZ_BAABLA010000020.1"/>
</dbReference>
<name>A0ABW2C6W3_9PSEU</name>
<evidence type="ECO:0000313" key="2">
    <source>
        <dbReference type="Proteomes" id="UP001596337"/>
    </source>
</evidence>
<dbReference type="Proteomes" id="UP001596337">
    <property type="component" value="Unassembled WGS sequence"/>
</dbReference>